<evidence type="ECO:0000256" key="17">
    <source>
        <dbReference type="SAM" id="MobiDB-lite"/>
    </source>
</evidence>
<dbReference type="InterPro" id="IPR037219">
    <property type="entry name" value="Peptidase_M41-like"/>
</dbReference>
<feature type="compositionally biased region" description="Basic and acidic residues" evidence="17">
    <location>
        <begin position="606"/>
        <end position="618"/>
    </location>
</feature>
<protein>
    <recommendedName>
        <fullName evidence="15">ATP-dependent zinc metalloprotease FtsH</fullName>
        <ecNumber evidence="15">3.4.24.-</ecNumber>
    </recommendedName>
</protein>
<dbReference type="GO" id="GO:0016887">
    <property type="term" value="F:ATP hydrolysis activity"/>
    <property type="evidence" value="ECO:0007669"/>
    <property type="project" value="UniProtKB-UniRule"/>
</dbReference>
<dbReference type="GO" id="GO:0008270">
    <property type="term" value="F:zinc ion binding"/>
    <property type="evidence" value="ECO:0007669"/>
    <property type="project" value="UniProtKB-UniRule"/>
</dbReference>
<dbReference type="Gene3D" id="3.30.720.210">
    <property type="match status" value="1"/>
</dbReference>
<dbReference type="GO" id="GO:0005524">
    <property type="term" value="F:ATP binding"/>
    <property type="evidence" value="ECO:0007669"/>
    <property type="project" value="UniProtKB-UniRule"/>
</dbReference>
<dbReference type="InterPro" id="IPR000642">
    <property type="entry name" value="Peptidase_M41"/>
</dbReference>
<comment type="subunit">
    <text evidence="15">Homohexamer.</text>
</comment>
<evidence type="ECO:0000256" key="3">
    <source>
        <dbReference type="ARBA" id="ARBA00022475"/>
    </source>
</evidence>
<name>A0A429XEQ5_9RICK</name>
<dbReference type="InterPro" id="IPR041569">
    <property type="entry name" value="AAA_lid_3"/>
</dbReference>
<dbReference type="EC" id="3.4.24.-" evidence="15"/>
<keyword evidence="6 15" id="KW-0479">Metal-binding</keyword>
<feature type="binding site" evidence="15">
    <location>
        <begin position="199"/>
        <end position="206"/>
    </location>
    <ligand>
        <name>ATP</name>
        <dbReference type="ChEBI" id="CHEBI:30616"/>
    </ligand>
</feature>
<evidence type="ECO:0000256" key="2">
    <source>
        <dbReference type="ARBA" id="ARBA00010044"/>
    </source>
</evidence>
<dbReference type="FunFam" id="1.20.58.760:FF:000001">
    <property type="entry name" value="ATP-dependent zinc metalloprotease FtsH"/>
    <property type="match status" value="1"/>
</dbReference>
<feature type="transmembrane region" description="Helical" evidence="15">
    <location>
        <begin position="107"/>
        <end position="127"/>
    </location>
</feature>
<evidence type="ECO:0000256" key="12">
    <source>
        <dbReference type="ARBA" id="ARBA00023049"/>
    </source>
</evidence>
<dbReference type="InterPro" id="IPR003960">
    <property type="entry name" value="ATPase_AAA_CS"/>
</dbReference>
<proteinExistence type="inferred from homology"/>
<dbReference type="HAMAP" id="MF_01458">
    <property type="entry name" value="FtsH"/>
    <property type="match status" value="1"/>
</dbReference>
<dbReference type="Gene3D" id="3.40.50.300">
    <property type="entry name" value="P-loop containing nucleotide triphosphate hydrolases"/>
    <property type="match status" value="1"/>
</dbReference>
<evidence type="ECO:0000256" key="14">
    <source>
        <dbReference type="ARBA" id="ARBA00061570"/>
    </source>
</evidence>
<comment type="subcellular location">
    <subcellularLocation>
        <location evidence="15">Cell membrane</location>
        <topology evidence="15">Multi-pass membrane protein</topology>
        <orientation evidence="15">Cytoplasmic side</orientation>
    </subcellularLocation>
    <subcellularLocation>
        <location evidence="1">Membrane</location>
    </subcellularLocation>
</comment>
<dbReference type="RefSeq" id="WP_126045155.1">
    <property type="nucleotide sequence ID" value="NZ_RXFM01000094.1"/>
</dbReference>
<feature type="binding site" evidence="15">
    <location>
        <position position="421"/>
    </location>
    <ligand>
        <name>Zn(2+)</name>
        <dbReference type="ChEBI" id="CHEBI:29105"/>
        <note>catalytic</note>
    </ligand>
</feature>
<dbReference type="PANTHER" id="PTHR23076">
    <property type="entry name" value="METALLOPROTEASE M41 FTSH"/>
    <property type="match status" value="1"/>
</dbReference>
<keyword evidence="8 15" id="KW-0378">Hydrolase</keyword>
<dbReference type="GO" id="GO:0004176">
    <property type="term" value="F:ATP-dependent peptidase activity"/>
    <property type="evidence" value="ECO:0007669"/>
    <property type="project" value="InterPro"/>
</dbReference>
<comment type="similarity">
    <text evidence="14 15">In the central section; belongs to the AAA ATPase family.</text>
</comment>
<comment type="similarity">
    <text evidence="16">Belongs to the AAA ATPase family.</text>
</comment>
<keyword evidence="13 15" id="KW-0472">Membrane</keyword>
<dbReference type="InterPro" id="IPR003959">
    <property type="entry name" value="ATPase_AAA_core"/>
</dbReference>
<evidence type="ECO:0000313" key="20">
    <source>
        <dbReference type="Proteomes" id="UP000279470"/>
    </source>
</evidence>
<evidence type="ECO:0000256" key="1">
    <source>
        <dbReference type="ARBA" id="ARBA00004370"/>
    </source>
</evidence>
<dbReference type="SUPFAM" id="SSF140990">
    <property type="entry name" value="FtsH protease domain-like"/>
    <property type="match status" value="1"/>
</dbReference>
<keyword evidence="9 15" id="KW-0862">Zinc</keyword>
<evidence type="ECO:0000256" key="5">
    <source>
        <dbReference type="ARBA" id="ARBA00022692"/>
    </source>
</evidence>
<dbReference type="PANTHER" id="PTHR23076:SF97">
    <property type="entry name" value="ATP-DEPENDENT ZINC METALLOPROTEASE YME1L1"/>
    <property type="match status" value="1"/>
</dbReference>
<keyword evidence="10 15" id="KW-0067">ATP-binding</keyword>
<dbReference type="Proteomes" id="UP000279470">
    <property type="component" value="Unassembled WGS sequence"/>
</dbReference>
<keyword evidence="3 15" id="KW-1003">Cell membrane</keyword>
<keyword evidence="5 15" id="KW-0812">Transmembrane</keyword>
<keyword evidence="12 15" id="KW-0482">Metalloprotease</keyword>
<feature type="binding site" evidence="15">
    <location>
        <position position="425"/>
    </location>
    <ligand>
        <name>Zn(2+)</name>
        <dbReference type="ChEBI" id="CHEBI:29105"/>
        <note>catalytic</note>
    </ligand>
</feature>
<dbReference type="InterPro" id="IPR003593">
    <property type="entry name" value="AAA+_ATPase"/>
</dbReference>
<sequence>MKNLKNNFNANLMKWVSIIFLIIVAYNLIDVTNVSNKKLIFSDFLDKVSNGDVSEVSIKGSNIEGVFSNGEHFITLSPRVYPQLIDDLRARNVKINIVPLESTMSNILGIIFSWLPMIVLIGIWIYYLKNMQGAGGKAMGFGKSKAKLMQDQGKKVTFADVAGIDEAKNELKEVVDFLKDPGKFDKLGGKIPKGCLLIGSPGTGKTLLARAVAGEAGVPFFTISGSDFVEMFVGVGASRVRDMFTQAKKHAPCIVFIDEIDAVGRHRGSGYGGGNDEREQTLNQLLVEMDGFADNHGIIVVAATNRPDVLDSALLRPGRFDRQITVPVPDIKGREQILSVHIKKVPIAPNVDIKVIARGTPGFSGADLANLVNEAALAAAQVNRDVVTMHELEHAKDKVMMGAERKSMVMSEEEKKITAYHEGGHALVSLYVSESDPIHKATIIPRGRALGMVMQLPESDRCHHNKTYLEARLIIAMGGRVAEEIIFGKEKITTGASNDIKVATSLARNMITKWGFSEKIGPVMVGEDREDSMRYGGGSNKEVSEKLAESVDKEVDKLLRDSYKLAKNIITKHKKKLEVLAKALMEYETITGDEIKDLIAGKKIRIHENSSNKNDDNRPTSSIPGSNLDSSPPVLQDV</sequence>
<feature type="active site" evidence="15">
    <location>
        <position position="422"/>
    </location>
</feature>
<keyword evidence="4 15" id="KW-0645">Protease</keyword>
<dbReference type="GO" id="GO:0006508">
    <property type="term" value="P:proteolysis"/>
    <property type="evidence" value="ECO:0007669"/>
    <property type="project" value="UniProtKB-KW"/>
</dbReference>
<dbReference type="OrthoDB" id="9809379at2"/>
<dbReference type="SMART" id="SM00382">
    <property type="entry name" value="AAA"/>
    <property type="match status" value="1"/>
</dbReference>
<evidence type="ECO:0000313" key="19">
    <source>
        <dbReference type="EMBL" id="RST62866.1"/>
    </source>
</evidence>
<feature type="region of interest" description="Disordered" evidence="17">
    <location>
        <begin position="606"/>
        <end position="638"/>
    </location>
</feature>
<dbReference type="Pfam" id="PF01434">
    <property type="entry name" value="Peptidase_M41"/>
    <property type="match status" value="1"/>
</dbReference>
<dbReference type="InterPro" id="IPR005936">
    <property type="entry name" value="FtsH"/>
</dbReference>
<dbReference type="FunFam" id="1.10.8.60:FF:000001">
    <property type="entry name" value="ATP-dependent zinc metalloprotease FtsH"/>
    <property type="match status" value="1"/>
</dbReference>
<dbReference type="Pfam" id="PF06480">
    <property type="entry name" value="FtsH_ext"/>
    <property type="match status" value="1"/>
</dbReference>
<comment type="caution">
    <text evidence="19">The sequence shown here is derived from an EMBL/GenBank/DDBJ whole genome shotgun (WGS) entry which is preliminary data.</text>
</comment>
<dbReference type="PROSITE" id="PS00674">
    <property type="entry name" value="AAA"/>
    <property type="match status" value="1"/>
</dbReference>
<dbReference type="InterPro" id="IPR027417">
    <property type="entry name" value="P-loop_NTPase"/>
</dbReference>
<keyword evidence="7 15" id="KW-0547">Nucleotide-binding</keyword>
<dbReference type="Pfam" id="PF00004">
    <property type="entry name" value="AAA"/>
    <property type="match status" value="1"/>
</dbReference>
<comment type="cofactor">
    <cofactor evidence="15">
        <name>Zn(2+)</name>
        <dbReference type="ChEBI" id="CHEBI:29105"/>
    </cofactor>
    <text evidence="15">Binds 1 zinc ion per subunit.</text>
</comment>
<evidence type="ECO:0000256" key="10">
    <source>
        <dbReference type="ARBA" id="ARBA00022840"/>
    </source>
</evidence>
<dbReference type="GO" id="GO:0030163">
    <property type="term" value="P:protein catabolic process"/>
    <property type="evidence" value="ECO:0007669"/>
    <property type="project" value="UniProtKB-UniRule"/>
</dbReference>
<dbReference type="AlphaFoldDB" id="A0A429XEQ5"/>
<dbReference type="Gene3D" id="1.10.8.60">
    <property type="match status" value="1"/>
</dbReference>
<evidence type="ECO:0000256" key="13">
    <source>
        <dbReference type="ARBA" id="ARBA00023136"/>
    </source>
</evidence>
<comment type="function">
    <text evidence="15">Acts as a processive, ATP-dependent zinc metallopeptidase for both cytoplasmic and membrane proteins. Plays a role in the quality control of integral membrane proteins.</text>
</comment>
<dbReference type="FunFam" id="3.40.50.300:FF:000001">
    <property type="entry name" value="ATP-dependent zinc metalloprotease FtsH"/>
    <property type="match status" value="1"/>
</dbReference>
<dbReference type="Pfam" id="PF17862">
    <property type="entry name" value="AAA_lid_3"/>
    <property type="match status" value="1"/>
</dbReference>
<evidence type="ECO:0000256" key="11">
    <source>
        <dbReference type="ARBA" id="ARBA00022989"/>
    </source>
</evidence>
<feature type="transmembrane region" description="Helical" evidence="15">
    <location>
        <begin position="12"/>
        <end position="29"/>
    </location>
</feature>
<evidence type="ECO:0000256" key="8">
    <source>
        <dbReference type="ARBA" id="ARBA00022801"/>
    </source>
</evidence>
<dbReference type="CDD" id="cd19501">
    <property type="entry name" value="RecA-like_FtsH"/>
    <property type="match status" value="1"/>
</dbReference>
<dbReference type="GO" id="GO:0004222">
    <property type="term" value="F:metalloendopeptidase activity"/>
    <property type="evidence" value="ECO:0007669"/>
    <property type="project" value="InterPro"/>
</dbReference>
<feature type="binding site" evidence="15">
    <location>
        <position position="499"/>
    </location>
    <ligand>
        <name>Zn(2+)</name>
        <dbReference type="ChEBI" id="CHEBI:29105"/>
        <note>catalytic</note>
    </ligand>
</feature>
<comment type="similarity">
    <text evidence="2 15">In the C-terminal section; belongs to the peptidase M41 family.</text>
</comment>
<keyword evidence="11 15" id="KW-1133">Transmembrane helix</keyword>
<evidence type="ECO:0000256" key="15">
    <source>
        <dbReference type="HAMAP-Rule" id="MF_01458"/>
    </source>
</evidence>
<dbReference type="EMBL" id="RXFM01000094">
    <property type="protein sequence ID" value="RST62866.1"/>
    <property type="molecule type" value="Genomic_DNA"/>
</dbReference>
<organism evidence="19 20">
    <name type="scientific">Candidatus Aquarickettsia rohweri</name>
    <dbReference type="NCBI Taxonomy" id="2602574"/>
    <lineage>
        <taxon>Bacteria</taxon>
        <taxon>Pseudomonadati</taxon>
        <taxon>Pseudomonadota</taxon>
        <taxon>Alphaproteobacteria</taxon>
        <taxon>Rickettsiales</taxon>
        <taxon>Candidatus Midichloriaceae</taxon>
        <taxon>Candidatus Aquarickettsia</taxon>
    </lineage>
</organism>
<reference evidence="20" key="1">
    <citation type="submission" date="2018-11" db="EMBL/GenBank/DDBJ databases">
        <title>Phylogenetic, genomic, and biogeographic characterization of a novel and ubiquitous marine invertebrate-associated Rickettsiales parasite, Candidatus Marinoinvertebrata rohwerii, gen. nov., sp. nov.</title>
        <authorList>
            <person name="Klinges J.G."/>
            <person name="Rosales S.M."/>
            <person name="Mcminds R."/>
            <person name="Shaver E.C."/>
            <person name="Shantz A."/>
            <person name="Peters E.C."/>
            <person name="Burkepile D.E."/>
            <person name="Silliman B.R."/>
            <person name="Vega Thurber R.L."/>
        </authorList>
    </citation>
    <scope>NUCLEOTIDE SEQUENCE [LARGE SCALE GENOMIC DNA]</scope>
    <source>
        <strain evidence="20">a_cerv_44</strain>
    </source>
</reference>
<dbReference type="InterPro" id="IPR011546">
    <property type="entry name" value="Pept_M41_FtsH_extracell"/>
</dbReference>
<feature type="domain" description="AAA+ ATPase" evidence="18">
    <location>
        <begin position="191"/>
        <end position="330"/>
    </location>
</feature>
<evidence type="ECO:0000259" key="18">
    <source>
        <dbReference type="SMART" id="SM00382"/>
    </source>
</evidence>
<dbReference type="NCBIfam" id="TIGR01241">
    <property type="entry name" value="FtsH_fam"/>
    <property type="match status" value="1"/>
</dbReference>
<gene>
    <name evidence="15" type="primary">ftsH</name>
    <name evidence="19" type="ORF">EIC27_05870</name>
</gene>
<evidence type="ECO:0000256" key="9">
    <source>
        <dbReference type="ARBA" id="ARBA00022833"/>
    </source>
</evidence>
<feature type="compositionally biased region" description="Polar residues" evidence="17">
    <location>
        <begin position="619"/>
        <end position="630"/>
    </location>
</feature>
<dbReference type="GO" id="GO:0005886">
    <property type="term" value="C:plasma membrane"/>
    <property type="evidence" value="ECO:0007669"/>
    <property type="project" value="UniProtKB-SubCell"/>
</dbReference>
<evidence type="ECO:0000256" key="16">
    <source>
        <dbReference type="RuleBase" id="RU003651"/>
    </source>
</evidence>
<dbReference type="Gene3D" id="1.20.58.760">
    <property type="entry name" value="Peptidase M41"/>
    <property type="match status" value="1"/>
</dbReference>
<accession>A0A429XEQ5</accession>
<keyword evidence="20" id="KW-1185">Reference proteome</keyword>
<dbReference type="SUPFAM" id="SSF52540">
    <property type="entry name" value="P-loop containing nucleoside triphosphate hydrolases"/>
    <property type="match status" value="1"/>
</dbReference>
<evidence type="ECO:0000256" key="7">
    <source>
        <dbReference type="ARBA" id="ARBA00022741"/>
    </source>
</evidence>
<evidence type="ECO:0000256" key="6">
    <source>
        <dbReference type="ARBA" id="ARBA00022723"/>
    </source>
</evidence>
<evidence type="ECO:0000256" key="4">
    <source>
        <dbReference type="ARBA" id="ARBA00022670"/>
    </source>
</evidence>